<dbReference type="InterPro" id="IPR037524">
    <property type="entry name" value="PA14/GLEYA"/>
</dbReference>
<evidence type="ECO:0000256" key="1">
    <source>
        <dbReference type="ARBA" id="ARBA00022801"/>
    </source>
</evidence>
<feature type="transmembrane region" description="Helical" evidence="2">
    <location>
        <begin position="21"/>
        <end position="39"/>
    </location>
</feature>
<dbReference type="eggNOG" id="COG3693">
    <property type="taxonomic scope" value="Bacteria"/>
</dbReference>
<dbReference type="SUPFAM" id="SSF49785">
    <property type="entry name" value="Galactose-binding domain-like"/>
    <property type="match status" value="2"/>
</dbReference>
<evidence type="ECO:0000313" key="4">
    <source>
        <dbReference type="EMBL" id="EWM53034.1"/>
    </source>
</evidence>
<dbReference type="Pfam" id="PF02018">
    <property type="entry name" value="CBM_4_9"/>
    <property type="match status" value="1"/>
</dbReference>
<keyword evidence="1" id="KW-0378">Hydrolase</keyword>
<dbReference type="RefSeq" id="WP_037300228.1">
    <property type="nucleotide sequence ID" value="NZ_ATAX01000028.1"/>
</dbReference>
<keyword evidence="2" id="KW-0472">Membrane</keyword>
<dbReference type="NCBIfam" id="TIGR02148">
    <property type="entry name" value="Fibro_Slime"/>
    <property type="match status" value="1"/>
</dbReference>
<dbReference type="EMBL" id="ATAX01000028">
    <property type="protein sequence ID" value="EWM53034.1"/>
    <property type="molecule type" value="Genomic_DNA"/>
</dbReference>
<evidence type="ECO:0000259" key="3">
    <source>
        <dbReference type="PROSITE" id="PS51820"/>
    </source>
</evidence>
<keyword evidence="2" id="KW-1133">Transmembrane helix</keyword>
<keyword evidence="2" id="KW-0812">Transmembrane</keyword>
<dbReference type="PROSITE" id="PS51820">
    <property type="entry name" value="PA14"/>
    <property type="match status" value="1"/>
</dbReference>
<feature type="domain" description="PA14" evidence="3">
    <location>
        <begin position="401"/>
        <end position="616"/>
    </location>
</feature>
<dbReference type="eggNOG" id="COG4932">
    <property type="taxonomic scope" value="Bacteria"/>
</dbReference>
<comment type="caution">
    <text evidence="4">The sequence shown here is derived from an EMBL/GenBank/DDBJ whole genome shotgun (WGS) entry which is preliminary data.</text>
</comment>
<keyword evidence="5" id="KW-1185">Reference proteome</keyword>
<protein>
    <recommendedName>
        <fullName evidence="3">PA14 domain-containing protein</fullName>
    </recommendedName>
</protein>
<evidence type="ECO:0000256" key="2">
    <source>
        <dbReference type="SAM" id="Phobius"/>
    </source>
</evidence>
<dbReference type="PATRIC" id="fig|1341157.4.peg.2518"/>
<gene>
    <name evidence="4" type="ORF">RF007C_15590</name>
</gene>
<accession>W7UN76</accession>
<feature type="transmembrane region" description="Helical" evidence="2">
    <location>
        <begin position="1554"/>
        <end position="1574"/>
    </location>
</feature>
<dbReference type="Proteomes" id="UP000019365">
    <property type="component" value="Unassembled WGS sequence"/>
</dbReference>
<organism evidence="4 5">
    <name type="scientific">Ruminococcus flavefaciens 007c</name>
    <dbReference type="NCBI Taxonomy" id="1341157"/>
    <lineage>
        <taxon>Bacteria</taxon>
        <taxon>Bacillati</taxon>
        <taxon>Bacillota</taxon>
        <taxon>Clostridia</taxon>
        <taxon>Eubacteriales</taxon>
        <taxon>Oscillospiraceae</taxon>
        <taxon>Ruminococcus</taxon>
    </lineage>
</organism>
<dbReference type="InterPro" id="IPR011874">
    <property type="entry name" value="Fibro_Slime"/>
</dbReference>
<dbReference type="Gene3D" id="2.60.120.260">
    <property type="entry name" value="Galactose-binding domain-like"/>
    <property type="match status" value="2"/>
</dbReference>
<dbReference type="InterPro" id="IPR003305">
    <property type="entry name" value="CenC_carb-bd"/>
</dbReference>
<dbReference type="InterPro" id="IPR008979">
    <property type="entry name" value="Galactose-bd-like_sf"/>
</dbReference>
<reference evidence="4 5" key="1">
    <citation type="journal article" date="2014" name="PLoS ONE">
        <title>Rumen cellulosomics: divergent fiber-degrading strategies revealed by comparative genome-wide analysis of six ruminococcal strains.</title>
        <authorList>
            <person name="Dassa B."/>
            <person name="Borovok I."/>
            <person name="Ruimy-Israeli V."/>
            <person name="Lamed R."/>
            <person name="Flint H.J."/>
            <person name="Duncan S.H."/>
            <person name="Henrissat B."/>
            <person name="Coutinho P."/>
            <person name="Morrison M."/>
            <person name="Mosoni P."/>
            <person name="Yeoman C.J."/>
            <person name="White B.A."/>
            <person name="Bayer E.A."/>
        </authorList>
    </citation>
    <scope>NUCLEOTIDE SEQUENCE [LARGE SCALE GENOMIC DNA]</scope>
    <source>
        <strain evidence="4 5">007c</strain>
    </source>
</reference>
<proteinExistence type="predicted"/>
<name>W7UN76_RUMFL</name>
<dbReference type="GO" id="GO:0016798">
    <property type="term" value="F:hydrolase activity, acting on glycosyl bonds"/>
    <property type="evidence" value="ECO:0007669"/>
    <property type="project" value="InterPro"/>
</dbReference>
<sequence>MKNYIDGFYELIHKNSLKRRRMISLLLVLSLFVSTGVLWELRDTGITMVNDAQCGLKEHTHTDACYQDVLICGLEENEEHTHTAECYERRLICGYNEHIHDMSCYGIDDELIDEETDDELFALSGSYGDSGEETDEEFLVADLPDLTLGNEIELLASENVQNAPYINPGFKTTIDNIAEGIKFTLFDYGDSNLESQTNNYGFAEDWGQGGSVVRVPYEHNNIATSGINTGRNPVDDIMFFAYGTPIPANIQPSTDYVFYNYMDGNVHKYNPDKNSYSGDYNSTPHYSGNRSISGIVKTELGEDGYPVMNNATGNSLAYLFAPTTDVTVNGQPVDQSEYKTVYEDVNHLLQRNTENDHLFFNSDDNYAYYDKDSGDFIIYDKTYPVINPDHHKDTDTDYHHLDENGEPTEYDDNKPEFKIGFFPFDEYDPTRRDPNYNGNGYNHHFGMTMEAKFVNPSPENLVNGDPVSFKYSGDDDMWVFVDGKLVLDLGGIHEPAGGMIDFTNGLAWTQDNELGRSISDVMSDLISTEGNGINSEADFNKLPMPIGSDTTGSGNKWIVTPLTQYLGDDWDALVDGKKPTHEIKMFYLERGGCYSNLAMDMNLPTLKPLTIKKNVDYQKHLVKDPLIDDMEYGFQVWEWKDNEWIQPDLPNTDHGYFTIKDGERMTFEDLEQHRQFKITEIGVDPNIFDQVSVNGGTPTELNPGGGDADISSNEDPVALSTNNSYIFTNRVIEDDQTKLFIKKNWSGGTKPNGFKMKYKIMRTDSATGEVKQIALKYKTTDPDTNQEVEKKRRTFILENESGEEITGLLTRYGNHVYSYRIEEVNAPEGFKASYKESVDENGRRVYEITNIDIANTDIYVKKEWGNTPPDGQPAVKLILKREKVGYLPSQPTDLRVNIVDEGGNPIVSKTYTNLYANGSAEIFYDLPEGVELYKGDPDYPSKRIKVLTCTNTDPDHEHIDSCYKNNNAEVPLKILTCTNTEPDHEHTDSCYQNNNKANETLYVKFEEDEYILVVQNLAAKEEAGDTEPANEVTFKVTSDNAEDSLLLLHHSFTRGTNGWSVQNDASKGTNAKVEPSGYNAYAKGDALRVYDRTKSFNGATLKLDPAKFKMNKTYTFSTYVYYDDTNNTNAPDSIQFNFTFNDGLNKENNGSYRGISSKTVQKGQWTQLTGTITLPESIDPYNMFIIVETANPDQNNEHGQYEAPLISQFYMDEFTAIEGNTQVEVEEDTGRVIVSGASVASNTEITNVTFNSTTLPDGWSKNNTLNLSVADGSLLLSERQSNNAGIQRSVSSILQAGHSYRFEVGYQHHDGQNGAGNAHLTLYYQNNGDQYTWVCNTNIPDTSGDHFKHYDASQVVDIPAGANMSNARIYFETNNDTKPYRLRYLRIYDVTETTTPVSGNKDGYEIISGKYYSDYSNYDLDLDENSVTNPLHLDGQYTLDSAFSKEITLPTQGTLYDDGTGKMMGYHWGKADLGEQSGYLYRYWVEEVKIGDDDVETDVVLNGEEKTVESTHDDYIISYDRQFVATNTEDSPILVKNKYIWYKLPATGGRGTTGIYILGTVLTTIGILSGCTAYRRRRRRDRNGFLK</sequence>
<evidence type="ECO:0000313" key="5">
    <source>
        <dbReference type="Proteomes" id="UP000019365"/>
    </source>
</evidence>
<dbReference type="OrthoDB" id="9816455at2"/>